<organism evidence="1 2">
    <name type="scientific">Heterodera trifolii</name>
    <dbReference type="NCBI Taxonomy" id="157864"/>
    <lineage>
        <taxon>Eukaryota</taxon>
        <taxon>Metazoa</taxon>
        <taxon>Ecdysozoa</taxon>
        <taxon>Nematoda</taxon>
        <taxon>Chromadorea</taxon>
        <taxon>Rhabditida</taxon>
        <taxon>Tylenchina</taxon>
        <taxon>Tylenchomorpha</taxon>
        <taxon>Tylenchoidea</taxon>
        <taxon>Heteroderidae</taxon>
        <taxon>Heteroderinae</taxon>
        <taxon>Heterodera</taxon>
    </lineage>
</organism>
<name>A0ABD2IJL0_9BILA</name>
<proteinExistence type="predicted"/>
<evidence type="ECO:0000313" key="2">
    <source>
        <dbReference type="Proteomes" id="UP001620626"/>
    </source>
</evidence>
<accession>A0ABD2IJL0</accession>
<sequence>MSVLFSFVSEDGLLRHLHVSRGTIEQELSSDSFVHSTKLSLSPYETFHLVPGVSNPPDCTQNQYPFEASKRIGLIGRKIGMTLQWFKDGTRCLCTLSSMCPSIMSFPPMTPRRGIGTV</sequence>
<dbReference type="EMBL" id="JBICBT010001187">
    <property type="protein sequence ID" value="KAL3079431.1"/>
    <property type="molecule type" value="Genomic_DNA"/>
</dbReference>
<dbReference type="Proteomes" id="UP001620626">
    <property type="component" value="Unassembled WGS sequence"/>
</dbReference>
<comment type="caution">
    <text evidence="1">The sequence shown here is derived from an EMBL/GenBank/DDBJ whole genome shotgun (WGS) entry which is preliminary data.</text>
</comment>
<evidence type="ECO:0000313" key="1">
    <source>
        <dbReference type="EMBL" id="KAL3079431.1"/>
    </source>
</evidence>
<gene>
    <name evidence="1" type="ORF">niasHT_031760</name>
</gene>
<reference evidence="1 2" key="1">
    <citation type="submission" date="2024-10" db="EMBL/GenBank/DDBJ databases">
        <authorList>
            <person name="Kim D."/>
        </authorList>
    </citation>
    <scope>NUCLEOTIDE SEQUENCE [LARGE SCALE GENOMIC DNA]</scope>
    <source>
        <strain evidence="1">BH-2024</strain>
    </source>
</reference>
<dbReference type="AlphaFoldDB" id="A0ABD2IJL0"/>
<dbReference type="Gene3D" id="2.40.30.10">
    <property type="entry name" value="Translation factors"/>
    <property type="match status" value="1"/>
</dbReference>
<keyword evidence="2" id="KW-1185">Reference proteome</keyword>
<protein>
    <submittedName>
        <fullName evidence="1">Uncharacterized protein</fullName>
    </submittedName>
</protein>